<proteinExistence type="predicted"/>
<evidence type="ECO:0000313" key="2">
    <source>
        <dbReference type="EMBL" id="OGZ11360.1"/>
    </source>
</evidence>
<organism evidence="2 3">
    <name type="scientific">Candidatus Lloydbacteria bacterium RIFCSPLOWO2_01_FULL_50_20</name>
    <dbReference type="NCBI Taxonomy" id="1798665"/>
    <lineage>
        <taxon>Bacteria</taxon>
        <taxon>Candidatus Lloydiibacteriota</taxon>
    </lineage>
</organism>
<dbReference type="Proteomes" id="UP000178534">
    <property type="component" value="Unassembled WGS sequence"/>
</dbReference>
<evidence type="ECO:0008006" key="4">
    <source>
        <dbReference type="Google" id="ProtNLM"/>
    </source>
</evidence>
<evidence type="ECO:0000313" key="3">
    <source>
        <dbReference type="Proteomes" id="UP000178534"/>
    </source>
</evidence>
<accession>A0A1G2DEQ9</accession>
<dbReference type="STRING" id="1798665.A2942_04060"/>
<sequence>MKKEAPSFSSDNEIPRSKNASAEGFREKLEQVSEAVFTPNEKLESQLGKAAAAYNVENAIDLSGVEMWTIRQKIEALQGADPEKAKERLAELESFFNDAAQYLRQYGAEQSTAEASRSDDVFKKTVGFFERYGKTYRDNDQNDAQGATVLSEDRKREIERFLLGDSAYEKRIRRMREKYGDAVPEETMKDFRRHTVGTFFEALSRKGFKQENRELTWKDRKGPFYKLQETASEKLSFSANQPVREILNLLATKGVDQFLSRRDILENGKSLAEAFDLDTIKSELGDARKRGVPDEISQKVNSIVARLSRKARELFPYKSGSGNIANIVESKKANCAGSALLGSLLLKELDIPYAYIHGERHAFVGFDTPDGKMFFNHFQGGHQEEVTDDDFDRTRVEEIRRFIKDGAGKVLPVRMAIGTPVNWWSPDDGKQFFQETLYFYKNIEPGLFEVLYGIKSEGSENVSPASVLGAENIIDPYLLHNREGIKRAIELSPNDPKLFGKLSKRENAGNPGVSATDIRLFELAKQAVYSEKGKQQRKLITKIKEKLKKLFDG</sequence>
<gene>
    <name evidence="2" type="ORF">A2942_04060</name>
</gene>
<dbReference type="EMBL" id="MHLP01000038">
    <property type="protein sequence ID" value="OGZ11360.1"/>
    <property type="molecule type" value="Genomic_DNA"/>
</dbReference>
<name>A0A1G2DEQ9_9BACT</name>
<protein>
    <recommendedName>
        <fullName evidence="4">Transglutaminase-like domain-containing protein</fullName>
    </recommendedName>
</protein>
<evidence type="ECO:0000256" key="1">
    <source>
        <dbReference type="SAM" id="MobiDB-lite"/>
    </source>
</evidence>
<dbReference type="AlphaFoldDB" id="A0A1G2DEQ9"/>
<comment type="caution">
    <text evidence="2">The sequence shown here is derived from an EMBL/GenBank/DDBJ whole genome shotgun (WGS) entry which is preliminary data.</text>
</comment>
<feature type="region of interest" description="Disordered" evidence="1">
    <location>
        <begin position="1"/>
        <end position="25"/>
    </location>
</feature>
<reference evidence="2 3" key="1">
    <citation type="journal article" date="2016" name="Nat. Commun.">
        <title>Thousands of microbial genomes shed light on interconnected biogeochemical processes in an aquifer system.</title>
        <authorList>
            <person name="Anantharaman K."/>
            <person name="Brown C.T."/>
            <person name="Hug L.A."/>
            <person name="Sharon I."/>
            <person name="Castelle C.J."/>
            <person name="Probst A.J."/>
            <person name="Thomas B.C."/>
            <person name="Singh A."/>
            <person name="Wilkins M.J."/>
            <person name="Karaoz U."/>
            <person name="Brodie E.L."/>
            <person name="Williams K.H."/>
            <person name="Hubbard S.S."/>
            <person name="Banfield J.F."/>
        </authorList>
    </citation>
    <scope>NUCLEOTIDE SEQUENCE [LARGE SCALE GENOMIC DNA]</scope>
</reference>